<feature type="binding site" evidence="3">
    <location>
        <begin position="29"/>
        <end position="32"/>
    </location>
    <ligand>
        <name>substrate</name>
    </ligand>
</feature>
<dbReference type="CDD" id="cd01398">
    <property type="entry name" value="RPI_A"/>
    <property type="match status" value="1"/>
</dbReference>
<keyword evidence="2 3" id="KW-0413">Isomerase</keyword>
<comment type="pathway">
    <text evidence="3">Carbohydrate degradation; pentose phosphate pathway; D-ribose 5-phosphate from D-ribulose 5-phosphate (non-oxidative stage): step 1/1.</text>
</comment>
<dbReference type="RefSeq" id="WP_173013177.1">
    <property type="nucleotide sequence ID" value="NZ_AP019860.1"/>
</dbReference>
<comment type="similarity">
    <text evidence="3">Belongs to the ribose 5-phosphate isomerase family.</text>
</comment>
<accession>A0A5S9IK22</accession>
<dbReference type="GO" id="GO:0005829">
    <property type="term" value="C:cytosol"/>
    <property type="evidence" value="ECO:0007669"/>
    <property type="project" value="TreeGrafter"/>
</dbReference>
<dbReference type="SUPFAM" id="SSF100950">
    <property type="entry name" value="NagB/RpiA/CoA transferase-like"/>
    <property type="match status" value="1"/>
</dbReference>
<dbReference type="Gene3D" id="3.30.70.260">
    <property type="match status" value="1"/>
</dbReference>
<dbReference type="PANTHER" id="PTHR11934:SF0">
    <property type="entry name" value="RIBOSE-5-PHOSPHATE ISOMERASE"/>
    <property type="match status" value="1"/>
</dbReference>
<dbReference type="NCBIfam" id="TIGR00021">
    <property type="entry name" value="rpiA"/>
    <property type="match status" value="1"/>
</dbReference>
<evidence type="ECO:0000313" key="5">
    <source>
        <dbReference type="Proteomes" id="UP000326354"/>
    </source>
</evidence>
<reference evidence="4 5" key="1">
    <citation type="submission" date="2019-08" db="EMBL/GenBank/DDBJ databases">
        <title>Complete genome sequence of Candidatus Uab amorphum.</title>
        <authorList>
            <person name="Shiratori T."/>
            <person name="Suzuki S."/>
            <person name="Kakizawa Y."/>
            <person name="Ishida K."/>
        </authorList>
    </citation>
    <scope>NUCLEOTIDE SEQUENCE [LARGE SCALE GENOMIC DNA]</scope>
    <source>
        <strain evidence="4 5">SRT547</strain>
    </source>
</reference>
<feature type="binding site" evidence="3">
    <location>
        <begin position="84"/>
        <end position="87"/>
    </location>
    <ligand>
        <name>substrate</name>
    </ligand>
</feature>
<dbReference type="KEGG" id="uam:UABAM_01495"/>
<dbReference type="GO" id="GO:0004751">
    <property type="term" value="F:ribose-5-phosphate isomerase activity"/>
    <property type="evidence" value="ECO:0007669"/>
    <property type="project" value="UniProtKB-UniRule"/>
</dbReference>
<evidence type="ECO:0000313" key="4">
    <source>
        <dbReference type="EMBL" id="BBM83144.1"/>
    </source>
</evidence>
<comment type="subunit">
    <text evidence="3">Homodimer.</text>
</comment>
<evidence type="ECO:0000256" key="3">
    <source>
        <dbReference type="HAMAP-Rule" id="MF_00170"/>
    </source>
</evidence>
<dbReference type="GO" id="GO:0009052">
    <property type="term" value="P:pentose-phosphate shunt, non-oxidative branch"/>
    <property type="evidence" value="ECO:0007669"/>
    <property type="project" value="UniProtKB-UniRule"/>
</dbReference>
<comment type="catalytic activity">
    <reaction evidence="1 3">
        <text>aldehydo-D-ribose 5-phosphate = D-ribulose 5-phosphate</text>
        <dbReference type="Rhea" id="RHEA:14657"/>
        <dbReference type="ChEBI" id="CHEBI:58121"/>
        <dbReference type="ChEBI" id="CHEBI:58273"/>
        <dbReference type="EC" id="5.3.1.6"/>
    </reaction>
</comment>
<dbReference type="Pfam" id="PF06026">
    <property type="entry name" value="Rib_5-P_isom_A"/>
    <property type="match status" value="1"/>
</dbReference>
<dbReference type="EMBL" id="AP019860">
    <property type="protein sequence ID" value="BBM83144.1"/>
    <property type="molecule type" value="Genomic_DNA"/>
</dbReference>
<sequence>MDNITREKTLAATAAVSRIKPNMIVGLGSGSTAEIAVQLLGEKVKNGMQITGVPSSVTTKKLAQTFDIPLITDAVPAKIDITIDGADEFDENLNLIKGGGGALLHEKIVASASRELIIIVDSRKTARPLGSSFHLPVEVIPYAHVIVEQTLCQLGSTPKLRRNNDKPFVTDEGNYILDCNFNTIANPQKLASDISQIPGVVEHGMFIGMATRIIIGSGETTRELQAT</sequence>
<dbReference type="InterPro" id="IPR020672">
    <property type="entry name" value="Ribose5P_isomerase_typA_subgr"/>
</dbReference>
<feature type="active site" description="Proton acceptor" evidence="3">
    <location>
        <position position="106"/>
    </location>
</feature>
<proteinExistence type="inferred from homology"/>
<dbReference type="NCBIfam" id="NF001924">
    <property type="entry name" value="PRK00702.1"/>
    <property type="match status" value="1"/>
</dbReference>
<evidence type="ECO:0000256" key="1">
    <source>
        <dbReference type="ARBA" id="ARBA00001713"/>
    </source>
</evidence>
<dbReference type="GO" id="GO:0006014">
    <property type="term" value="P:D-ribose metabolic process"/>
    <property type="evidence" value="ECO:0007669"/>
    <property type="project" value="TreeGrafter"/>
</dbReference>
<dbReference type="InterPro" id="IPR037171">
    <property type="entry name" value="NagB/RpiA_transferase-like"/>
</dbReference>
<dbReference type="SUPFAM" id="SSF75445">
    <property type="entry name" value="D-ribose-5-phosphate isomerase (RpiA), lid domain"/>
    <property type="match status" value="1"/>
</dbReference>
<dbReference type="InterPro" id="IPR004788">
    <property type="entry name" value="Ribose5P_isomerase_type_A"/>
</dbReference>
<organism evidence="4 5">
    <name type="scientific">Uabimicrobium amorphum</name>
    <dbReference type="NCBI Taxonomy" id="2596890"/>
    <lineage>
        <taxon>Bacteria</taxon>
        <taxon>Pseudomonadati</taxon>
        <taxon>Planctomycetota</taxon>
        <taxon>Candidatus Uabimicrobiia</taxon>
        <taxon>Candidatus Uabimicrobiales</taxon>
        <taxon>Candidatus Uabimicrobiaceae</taxon>
        <taxon>Candidatus Uabimicrobium</taxon>
    </lineage>
</organism>
<dbReference type="UniPathway" id="UPA00115">
    <property type="reaction ID" value="UER00412"/>
</dbReference>
<dbReference type="Gene3D" id="3.40.50.1360">
    <property type="match status" value="1"/>
</dbReference>
<dbReference type="HAMAP" id="MF_00170">
    <property type="entry name" value="Rib_5P_isom_A"/>
    <property type="match status" value="1"/>
</dbReference>
<keyword evidence="5" id="KW-1185">Reference proteome</keyword>
<dbReference type="PANTHER" id="PTHR11934">
    <property type="entry name" value="RIBOSE-5-PHOSPHATE ISOMERASE"/>
    <property type="match status" value="1"/>
</dbReference>
<comment type="function">
    <text evidence="3">Catalyzes the reversible conversion of ribose-5-phosphate to ribulose 5-phosphate.</text>
</comment>
<gene>
    <name evidence="3" type="primary">rpiA</name>
    <name evidence="4" type="ORF">UABAM_01495</name>
</gene>
<dbReference type="FunFam" id="3.40.50.1360:FF:000001">
    <property type="entry name" value="Ribose-5-phosphate isomerase A"/>
    <property type="match status" value="1"/>
</dbReference>
<dbReference type="Proteomes" id="UP000326354">
    <property type="component" value="Chromosome"/>
</dbReference>
<protein>
    <recommendedName>
        <fullName evidence="3">Ribose-5-phosphate isomerase A</fullName>
        <ecNumber evidence="3">5.3.1.6</ecNumber>
    </recommendedName>
    <alternativeName>
        <fullName evidence="3">Phosphoriboisomerase A</fullName>
        <shortName evidence="3">PRI</shortName>
    </alternativeName>
</protein>
<feature type="binding site" evidence="3">
    <location>
        <begin position="97"/>
        <end position="100"/>
    </location>
    <ligand>
        <name>substrate</name>
    </ligand>
</feature>
<evidence type="ECO:0000256" key="2">
    <source>
        <dbReference type="ARBA" id="ARBA00023235"/>
    </source>
</evidence>
<feature type="binding site" evidence="3">
    <location>
        <position position="124"/>
    </location>
    <ligand>
        <name>substrate</name>
    </ligand>
</feature>
<dbReference type="EC" id="5.3.1.6" evidence="3"/>
<name>A0A5S9IK22_UABAM</name>
<dbReference type="AlphaFoldDB" id="A0A5S9IK22"/>